<reference evidence="2" key="1">
    <citation type="submission" date="2020-11" db="EMBL/GenBank/DDBJ databases">
        <title>Sequencing the genomes of 1000 actinobacteria strains.</title>
        <authorList>
            <person name="Klenk H.-P."/>
        </authorList>
    </citation>
    <scope>NUCLEOTIDE SEQUENCE</scope>
    <source>
        <strain evidence="2">DSM 43175</strain>
    </source>
</reference>
<keyword evidence="3" id="KW-1185">Reference proteome</keyword>
<proteinExistence type="predicted"/>
<comment type="caution">
    <text evidence="2">The sequence shown here is derived from an EMBL/GenBank/DDBJ whole genome shotgun (WGS) entry which is preliminary data.</text>
</comment>
<organism evidence="2 3">
    <name type="scientific">Actinomadura viridis</name>
    <dbReference type="NCBI Taxonomy" id="58110"/>
    <lineage>
        <taxon>Bacteria</taxon>
        <taxon>Bacillati</taxon>
        <taxon>Actinomycetota</taxon>
        <taxon>Actinomycetes</taxon>
        <taxon>Streptosporangiales</taxon>
        <taxon>Thermomonosporaceae</taxon>
        <taxon>Actinomadura</taxon>
    </lineage>
</organism>
<accession>A0A931GRK3</accession>
<dbReference type="Proteomes" id="UP000614047">
    <property type="component" value="Unassembled WGS sequence"/>
</dbReference>
<evidence type="ECO:0000313" key="3">
    <source>
        <dbReference type="Proteomes" id="UP000614047"/>
    </source>
</evidence>
<name>A0A931GRK3_9ACTN</name>
<evidence type="ECO:0000256" key="1">
    <source>
        <dbReference type="SAM" id="MobiDB-lite"/>
    </source>
</evidence>
<dbReference type="AlphaFoldDB" id="A0A931GRK3"/>
<sequence length="70" mass="7615">MARTCGLKKLLCPGSNGFPICPLFKLHCPRMYGFLDLKKIRVETPPEISEKAPSGESKADAFSDGETTQG</sequence>
<protein>
    <submittedName>
        <fullName evidence="2">Uncharacterized protein</fullName>
    </submittedName>
</protein>
<dbReference type="EMBL" id="JADOUA010000001">
    <property type="protein sequence ID" value="MBG6092946.1"/>
    <property type="molecule type" value="Genomic_DNA"/>
</dbReference>
<evidence type="ECO:0000313" key="2">
    <source>
        <dbReference type="EMBL" id="MBG6092946.1"/>
    </source>
</evidence>
<gene>
    <name evidence="2" type="ORF">IW256_007059</name>
</gene>
<feature type="region of interest" description="Disordered" evidence="1">
    <location>
        <begin position="46"/>
        <end position="70"/>
    </location>
</feature>